<dbReference type="Gramene" id="AUR62037281-RA">
    <property type="protein sequence ID" value="AUR62037281-RA:cds"/>
    <property type="gene ID" value="AUR62037281"/>
</dbReference>
<dbReference type="InterPro" id="IPR002182">
    <property type="entry name" value="NB-ARC"/>
</dbReference>
<dbReference type="InterPro" id="IPR032675">
    <property type="entry name" value="LRR_dom_sf"/>
</dbReference>
<feature type="domain" description="Disease resistance protein winged helix" evidence="6">
    <location>
        <begin position="397"/>
        <end position="470"/>
    </location>
</feature>
<dbReference type="PANTHER" id="PTHR23155:SF955">
    <property type="entry name" value="AAA+ ATPASE DOMAIN-CONTAINING PROTEIN"/>
    <property type="match status" value="1"/>
</dbReference>
<dbReference type="InterPro" id="IPR041118">
    <property type="entry name" value="Rx_N"/>
</dbReference>
<dbReference type="Pfam" id="PF00931">
    <property type="entry name" value="NB-ARC"/>
    <property type="match status" value="1"/>
</dbReference>
<dbReference type="Gene3D" id="3.40.50.300">
    <property type="entry name" value="P-loop containing nucleotide triphosphate hydrolases"/>
    <property type="match status" value="1"/>
</dbReference>
<dbReference type="Pfam" id="PF18052">
    <property type="entry name" value="Rx_N"/>
    <property type="match status" value="1"/>
</dbReference>
<dbReference type="Pfam" id="PF23598">
    <property type="entry name" value="LRR_14"/>
    <property type="match status" value="1"/>
</dbReference>
<dbReference type="RefSeq" id="XP_021749453.1">
    <property type="nucleotide sequence ID" value="XM_021893761.1"/>
</dbReference>
<protein>
    <submittedName>
        <fullName evidence="8">Uncharacterized protein</fullName>
    </submittedName>
</protein>
<dbReference type="SMR" id="A0A803MYK1"/>
<dbReference type="Pfam" id="PF23559">
    <property type="entry name" value="WHD_DRP"/>
    <property type="match status" value="1"/>
</dbReference>
<dbReference type="Proteomes" id="UP000596660">
    <property type="component" value="Unplaced"/>
</dbReference>
<evidence type="ECO:0000313" key="9">
    <source>
        <dbReference type="Proteomes" id="UP000596660"/>
    </source>
</evidence>
<dbReference type="Gene3D" id="3.80.10.10">
    <property type="entry name" value="Ribonuclease Inhibitor"/>
    <property type="match status" value="1"/>
</dbReference>
<dbReference type="KEGG" id="cqi:110715187"/>
<keyword evidence="2" id="KW-0547">Nucleotide-binding</keyword>
<evidence type="ECO:0000259" key="4">
    <source>
        <dbReference type="Pfam" id="PF00931"/>
    </source>
</evidence>
<evidence type="ECO:0000256" key="2">
    <source>
        <dbReference type="ARBA" id="ARBA00022741"/>
    </source>
</evidence>
<dbReference type="OrthoDB" id="611536at2759"/>
<dbReference type="InterPro" id="IPR036388">
    <property type="entry name" value="WH-like_DNA-bd_sf"/>
</dbReference>
<dbReference type="SUPFAM" id="SSF52540">
    <property type="entry name" value="P-loop containing nucleoside triphosphate hydrolases"/>
    <property type="match status" value="1"/>
</dbReference>
<organism evidence="8 9">
    <name type="scientific">Chenopodium quinoa</name>
    <name type="common">Quinoa</name>
    <dbReference type="NCBI Taxonomy" id="63459"/>
    <lineage>
        <taxon>Eukaryota</taxon>
        <taxon>Viridiplantae</taxon>
        <taxon>Streptophyta</taxon>
        <taxon>Embryophyta</taxon>
        <taxon>Tracheophyta</taxon>
        <taxon>Spermatophyta</taxon>
        <taxon>Magnoliopsida</taxon>
        <taxon>eudicotyledons</taxon>
        <taxon>Gunneridae</taxon>
        <taxon>Pentapetalae</taxon>
        <taxon>Caryophyllales</taxon>
        <taxon>Chenopodiaceae</taxon>
        <taxon>Chenopodioideae</taxon>
        <taxon>Atripliceae</taxon>
        <taxon>Chenopodium</taxon>
    </lineage>
</organism>
<dbReference type="OMA" id="EEPWSEV"/>
<reference evidence="8" key="1">
    <citation type="journal article" date="2017" name="Nature">
        <title>The genome of Chenopodium quinoa.</title>
        <authorList>
            <person name="Jarvis D.E."/>
            <person name="Ho Y.S."/>
            <person name="Lightfoot D.J."/>
            <person name="Schmoeckel S.M."/>
            <person name="Li B."/>
            <person name="Borm T.J.A."/>
            <person name="Ohyanagi H."/>
            <person name="Mineta K."/>
            <person name="Michell C.T."/>
            <person name="Saber N."/>
            <person name="Kharbatia N.M."/>
            <person name="Rupper R.R."/>
            <person name="Sharp A.R."/>
            <person name="Dally N."/>
            <person name="Boughton B.A."/>
            <person name="Woo Y.H."/>
            <person name="Gao G."/>
            <person name="Schijlen E.G.W.M."/>
            <person name="Guo X."/>
            <person name="Momin A.A."/>
            <person name="Negrao S."/>
            <person name="Al-Babili S."/>
            <person name="Gehring C."/>
            <person name="Roessner U."/>
            <person name="Jung C."/>
            <person name="Murphy K."/>
            <person name="Arold S.T."/>
            <person name="Gojobori T."/>
            <person name="van der Linden C.G."/>
            <person name="van Loo E.N."/>
            <person name="Jellen E.N."/>
            <person name="Maughan P.J."/>
            <person name="Tester M."/>
        </authorList>
    </citation>
    <scope>NUCLEOTIDE SEQUENCE [LARGE SCALE GENOMIC DNA]</scope>
    <source>
        <strain evidence="8">cv. PI 614886</strain>
    </source>
</reference>
<proteinExistence type="predicted"/>
<dbReference type="InterPro" id="IPR058922">
    <property type="entry name" value="WHD_DRP"/>
</dbReference>
<dbReference type="GeneID" id="110715187"/>
<sequence length="858" mass="97288">MATRSGDEIDLTEIISKVAELISEESPIIQGFEDQFESLEPGLRALQVILKGSEAQRSSNDREVNLLMGKLKDVAFSAKTHIDNFIKKREGQIERVKFKRYVSLLSNARTQKELIKLLKQVAVQISELITRARELNFTAVADSSFGLETWNGSSVVGRDESAQILEGYLLSKQRNRASTITILGVKGVGKTTLASMVYNNAMIASHFTCRAWVTVQQDSDPRDILHSIAKQVIQGYNNGDLVQSILLALSSRERYLIVLDDVSKPEVWRQLQEVLPITCAGAVIIVTQDRETALEASSRGLIHQVQLLTPEESWELFCAKLGDVPQELMHLGKAIVESCKGLPLTISETVGILSREARTVDRWNWLLQELQQKGSIKHIAADALPPNLKKCLYYFLLFDENYEIPVRRLIALWLAEGLVHPEGFNDEIPLEATANKYLIDLENRTVIQVLRKKTNGDIKACRLHHIIRDILLPKAQESHFFNGSSSNVIHVYRLAHLPEVEGATSSERAAERNQQRGNLPTSFKHMRSFLSFDPREGREPGEHIRDFLIKGIKMGGFKRLRVMDLEGVFRPILPDFVLKELSHLRYLGLRRTYSDILPASVGCLQKLQTLDLKHTSISTVPHSIWKLKELRHLYLSQDYRTRLPCPSSVTPISLTDLQTLWGGYIDDQSLIKDGLDRLKSLKKLSLTCQMEASKQKALEEWIVNVPCLESLKLRSINQVVQPSSLYFEHLSGLANLKSLYLFGKIESTHVSVLSTLPKRLSQITLSLSKLEQDPMPILGKLQELRILDLLSESYTGKTMMCPASSFQQLRFLKLWKLKELEDWTVDKEAMPVIGAIEIRSCLKLKTYPVKMKHLIYFQ</sequence>
<dbReference type="EnsemblPlants" id="AUR62037281-RA">
    <property type="protein sequence ID" value="AUR62037281-RA:cds"/>
    <property type="gene ID" value="AUR62037281"/>
</dbReference>
<gene>
    <name evidence="8" type="primary">LOC110715187</name>
</gene>
<evidence type="ECO:0000256" key="3">
    <source>
        <dbReference type="ARBA" id="ARBA00022821"/>
    </source>
</evidence>
<feature type="domain" description="Disease resistance R13L4/SHOC-2-like LRR" evidence="7">
    <location>
        <begin position="554"/>
        <end position="840"/>
    </location>
</feature>
<keyword evidence="1" id="KW-0677">Repeat</keyword>
<dbReference type="InterPro" id="IPR044974">
    <property type="entry name" value="Disease_R_plants"/>
</dbReference>
<dbReference type="AlphaFoldDB" id="A0A803MYK1"/>
<evidence type="ECO:0000259" key="7">
    <source>
        <dbReference type="Pfam" id="PF23598"/>
    </source>
</evidence>
<feature type="domain" description="NB-ARC" evidence="4">
    <location>
        <begin position="170"/>
        <end position="322"/>
    </location>
</feature>
<dbReference type="PANTHER" id="PTHR23155">
    <property type="entry name" value="DISEASE RESISTANCE PROTEIN RP"/>
    <property type="match status" value="1"/>
</dbReference>
<dbReference type="GO" id="GO:0098542">
    <property type="term" value="P:defense response to other organism"/>
    <property type="evidence" value="ECO:0007669"/>
    <property type="project" value="TreeGrafter"/>
</dbReference>
<keyword evidence="9" id="KW-1185">Reference proteome</keyword>
<evidence type="ECO:0000313" key="8">
    <source>
        <dbReference type="EnsemblPlants" id="AUR62037281-RA:cds"/>
    </source>
</evidence>
<dbReference type="InterPro" id="IPR027417">
    <property type="entry name" value="P-loop_NTPase"/>
</dbReference>
<dbReference type="Gene3D" id="1.20.5.4130">
    <property type="match status" value="1"/>
</dbReference>
<dbReference type="Gene3D" id="1.10.10.10">
    <property type="entry name" value="Winged helix-like DNA-binding domain superfamily/Winged helix DNA-binding domain"/>
    <property type="match status" value="1"/>
</dbReference>
<reference evidence="8" key="2">
    <citation type="submission" date="2021-03" db="UniProtKB">
        <authorList>
            <consortium name="EnsemblPlants"/>
        </authorList>
    </citation>
    <scope>IDENTIFICATION</scope>
</reference>
<feature type="domain" description="Disease resistance N-terminal" evidence="5">
    <location>
        <begin position="13"/>
        <end position="93"/>
    </location>
</feature>
<evidence type="ECO:0000256" key="1">
    <source>
        <dbReference type="ARBA" id="ARBA00022737"/>
    </source>
</evidence>
<accession>A0A803MYK1</accession>
<keyword evidence="3" id="KW-0611">Plant defense</keyword>
<dbReference type="GO" id="GO:0043531">
    <property type="term" value="F:ADP binding"/>
    <property type="evidence" value="ECO:0007669"/>
    <property type="project" value="InterPro"/>
</dbReference>
<dbReference type="InterPro" id="IPR042197">
    <property type="entry name" value="Apaf_helical"/>
</dbReference>
<dbReference type="InterPro" id="IPR055414">
    <property type="entry name" value="LRR_R13L4/SHOC2-like"/>
</dbReference>
<evidence type="ECO:0000259" key="5">
    <source>
        <dbReference type="Pfam" id="PF18052"/>
    </source>
</evidence>
<dbReference type="Gene3D" id="1.10.8.430">
    <property type="entry name" value="Helical domain of apoptotic protease-activating factors"/>
    <property type="match status" value="1"/>
</dbReference>
<dbReference type="PRINTS" id="PR00364">
    <property type="entry name" value="DISEASERSIST"/>
</dbReference>
<evidence type="ECO:0000259" key="6">
    <source>
        <dbReference type="Pfam" id="PF23559"/>
    </source>
</evidence>
<name>A0A803MYK1_CHEQI</name>
<dbReference type="SUPFAM" id="SSF52058">
    <property type="entry name" value="L domain-like"/>
    <property type="match status" value="1"/>
</dbReference>